<dbReference type="Gene3D" id="6.10.140.1570">
    <property type="match status" value="1"/>
</dbReference>
<dbReference type="PANTHER" id="PTHR43252:SF6">
    <property type="entry name" value="NEGATIVE TRANSCRIPTION REGULATOR PADR"/>
    <property type="match status" value="1"/>
</dbReference>
<protein>
    <submittedName>
        <fullName evidence="2">Phenolic acid metabolism transcriptional regulator</fullName>
    </submittedName>
</protein>
<dbReference type="PANTHER" id="PTHR43252">
    <property type="entry name" value="TRANSCRIPTIONAL REGULATOR YQJI"/>
    <property type="match status" value="1"/>
</dbReference>
<evidence type="ECO:0000313" key="3">
    <source>
        <dbReference type="Proteomes" id="UP000042745"/>
    </source>
</evidence>
<organism evidence="2 3">
    <name type="scientific">Streptococcus pneumoniae</name>
    <dbReference type="NCBI Taxonomy" id="1313"/>
    <lineage>
        <taxon>Bacteria</taxon>
        <taxon>Bacillati</taxon>
        <taxon>Bacillota</taxon>
        <taxon>Bacilli</taxon>
        <taxon>Lactobacillales</taxon>
        <taxon>Streptococcaceae</taxon>
        <taxon>Streptococcus</taxon>
    </lineage>
</organism>
<dbReference type="InterPro" id="IPR005149">
    <property type="entry name" value="Tscrpt_reg_PadR_N"/>
</dbReference>
<name>A0A0T8C2M0_STREE</name>
<gene>
    <name evidence="2" type="primary">padR</name>
    <name evidence="2" type="ORF">ERS019486_00641</name>
</gene>
<proteinExistence type="predicted"/>
<accession>A0A0T8C2M0</accession>
<dbReference type="InterPro" id="IPR036390">
    <property type="entry name" value="WH_DNA-bd_sf"/>
</dbReference>
<evidence type="ECO:0000313" key="2">
    <source>
        <dbReference type="EMBL" id="CIS35547.1"/>
    </source>
</evidence>
<dbReference type="Proteomes" id="UP000042745">
    <property type="component" value="Unassembled WGS sequence"/>
</dbReference>
<sequence length="175" mass="20411">MSMTGKDIILGLLLEKSRTGYEINEVFDSVFRHFYKTSYGMIYPTLKRLSQDGLVTKEVVIQNGKPNKNIYHITDAGKKTFHDYLETSISPEKRESEFLVRMYFGGNEDEQIIESWLKSEISLLEESINDLKNNHIVWEEKMTYTQRIAYEIGLAQFEIEKEILQNKLLQITSGD</sequence>
<feature type="domain" description="Transcription regulator PadR N-terminal" evidence="1">
    <location>
        <begin position="9"/>
        <end position="82"/>
    </location>
</feature>
<dbReference type="Pfam" id="PF03551">
    <property type="entry name" value="PadR"/>
    <property type="match status" value="1"/>
</dbReference>
<evidence type="ECO:0000259" key="1">
    <source>
        <dbReference type="Pfam" id="PF03551"/>
    </source>
</evidence>
<comment type="caution">
    <text evidence="2">The sequence shown here is derived from an EMBL/GenBank/DDBJ whole genome shotgun (WGS) entry which is preliminary data.</text>
</comment>
<dbReference type="InterPro" id="IPR036388">
    <property type="entry name" value="WH-like_DNA-bd_sf"/>
</dbReference>
<reference evidence="2 3" key="1">
    <citation type="submission" date="2015-03" db="EMBL/GenBank/DDBJ databases">
        <authorList>
            <consortium name="Pathogen Informatics"/>
            <person name="Murphy D."/>
        </authorList>
    </citation>
    <scope>NUCLEOTIDE SEQUENCE [LARGE SCALE GENOMIC DNA]</scope>
    <source>
        <strain evidence="3">type strain: N</strain>
    </source>
</reference>
<dbReference type="Gene3D" id="1.10.10.10">
    <property type="entry name" value="Winged helix-like DNA-binding domain superfamily/Winged helix DNA-binding domain"/>
    <property type="match status" value="1"/>
</dbReference>
<dbReference type="AlphaFoldDB" id="A0A0T8C2M0"/>
<dbReference type="SUPFAM" id="SSF46785">
    <property type="entry name" value="Winged helix' DNA-binding domain"/>
    <property type="match status" value="1"/>
</dbReference>
<dbReference type="EMBL" id="CKGU01000006">
    <property type="protein sequence ID" value="CIS35547.1"/>
    <property type="molecule type" value="Genomic_DNA"/>
</dbReference>